<dbReference type="PANTHER" id="PTHR22763:SF162">
    <property type="entry name" value="TRANSMEMBRANE E3 UBIQUITIN-PROTEIN LIGASE 1"/>
    <property type="match status" value="1"/>
</dbReference>
<evidence type="ECO:0000256" key="7">
    <source>
        <dbReference type="ARBA" id="ARBA00022723"/>
    </source>
</evidence>
<name>A0A2N3MYM8_9PEZI</name>
<dbReference type="GO" id="GO:0044695">
    <property type="term" value="C:Dsc E3 ubiquitin ligase complex"/>
    <property type="evidence" value="ECO:0007669"/>
    <property type="project" value="TreeGrafter"/>
</dbReference>
<dbReference type="PANTHER" id="PTHR22763">
    <property type="entry name" value="RING ZINC FINGER PROTEIN"/>
    <property type="match status" value="1"/>
</dbReference>
<keyword evidence="9 14" id="KW-0863">Zinc-finger</keyword>
<keyword evidence="7" id="KW-0479">Metal-binding</keyword>
<evidence type="ECO:0000256" key="1">
    <source>
        <dbReference type="ARBA" id="ARBA00000900"/>
    </source>
</evidence>
<evidence type="ECO:0000256" key="12">
    <source>
        <dbReference type="ARBA" id="ARBA00022989"/>
    </source>
</evidence>
<feature type="compositionally biased region" description="Polar residues" evidence="15">
    <location>
        <begin position="539"/>
        <end position="561"/>
    </location>
</feature>
<feature type="transmembrane region" description="Helical" evidence="16">
    <location>
        <begin position="465"/>
        <end position="488"/>
    </location>
</feature>
<dbReference type="EC" id="2.3.2.27" evidence="4"/>
<reference evidence="18 19" key="1">
    <citation type="journal article" date="2017" name="G3 (Bethesda)">
        <title>First Draft Genome Sequence of the Pathogenic Fungus Lomentospora prolificans (Formerly Scedosporium prolificans).</title>
        <authorList>
            <person name="Luo R."/>
            <person name="Zimin A."/>
            <person name="Workman R."/>
            <person name="Fan Y."/>
            <person name="Pertea G."/>
            <person name="Grossman N."/>
            <person name="Wear M.P."/>
            <person name="Jia B."/>
            <person name="Miller H."/>
            <person name="Casadevall A."/>
            <person name="Timp W."/>
            <person name="Zhang S.X."/>
            <person name="Salzberg S.L."/>
        </authorList>
    </citation>
    <scope>NUCLEOTIDE SEQUENCE [LARGE SCALE GENOMIC DNA]</scope>
    <source>
        <strain evidence="18 19">JHH-5317</strain>
    </source>
</reference>
<sequence>MPDETPAVTPPSSTTPSPPATATAAIRQRREHSRLLPLVLIFLGWLFFFPDNPANIITTPDFAAIRLNRQLDALDVLNSTKWGDFSPVIPKEGDGDKDAAQRFLNLTGFRKNDGLAWEDLNAFRDHCVGVSRAVIPPAKGEDLWLDGQGEPVWQNASGRVRGTWVRRDASVRREATSYNLTAITPDIEWAVPELPWARNITGTEGRMKIRIRDKANDDADGFDGDPIYGAGMVRAEITIDDTDGTGHNWDMRLHGVHWKRHGAILLTTTSEKFDGIFALPHLAPGPEFFKSSQVLLNRTISRKLRERARYLSFDARIPWTSEIDDVDIYNPTPHCEYLVYAQIMPLDRTKLDMSSFDPENESIATVIFDIEQELKYPQGAPIRGVPPLQLAAVVYSPDCAFFLDTKGPPNYVVADGRHLIGTKAEVYRSTLNNCLLIYTLIFIGQILLLKQQIRETCTPSTMGRVSFYTGVMMLMADFLVVTSVTAFMLSSDSSMQSLTLMFSAFISMFVGGTFLYQIFEVQQQEWVRRANRAAAAAAQSNTGSSTAPGTGQTSRGASTPATGGESEPTERDGLLARPETPEPPNETTPIIVPSDQDIDAEIADAASAVPTAGGRPPTPQIPTFSAVITRIALFTSCFFFLLVASITWYAPARSALLNIVIFAYLSLWLPQIHRNIQRNCRRALSWRFTVGQSVLRLVPVAYFYCHEDNILFVQPDRRMFAAFAGWVWVQLWVMGFQDVLGPRFGIPSAWTPEAWDYHPVLREDSLEAGKLPLALSEQEDGASPGVGSAPGVRTVDCAICREILELPILPAASSASSTAASAAAASATTAEDRTAGVAAVLGTSGYMVTPCRHVFHSKCLEGWMRFRLQCPICREDLPPL</sequence>
<evidence type="ECO:0000259" key="17">
    <source>
        <dbReference type="PROSITE" id="PS50089"/>
    </source>
</evidence>
<dbReference type="GO" id="GO:0008270">
    <property type="term" value="F:zinc ion binding"/>
    <property type="evidence" value="ECO:0007669"/>
    <property type="project" value="UniProtKB-KW"/>
</dbReference>
<dbReference type="InterPro" id="IPR013083">
    <property type="entry name" value="Znf_RING/FYVE/PHD"/>
</dbReference>
<dbReference type="Pfam" id="PF11145">
    <property type="entry name" value="DUF2921"/>
    <property type="match status" value="1"/>
</dbReference>
<dbReference type="GO" id="GO:0061630">
    <property type="term" value="F:ubiquitin protein ligase activity"/>
    <property type="evidence" value="ECO:0007669"/>
    <property type="project" value="UniProtKB-EC"/>
</dbReference>
<gene>
    <name evidence="18" type="ORF">jhhlp_008651</name>
</gene>
<evidence type="ECO:0000256" key="9">
    <source>
        <dbReference type="ARBA" id="ARBA00022771"/>
    </source>
</evidence>
<dbReference type="AlphaFoldDB" id="A0A2N3MYM8"/>
<keyword evidence="6 16" id="KW-0812">Transmembrane</keyword>
<feature type="transmembrane region" description="Helical" evidence="16">
    <location>
        <begin position="435"/>
        <end position="453"/>
    </location>
</feature>
<evidence type="ECO:0000256" key="2">
    <source>
        <dbReference type="ARBA" id="ARBA00004127"/>
    </source>
</evidence>
<feature type="transmembrane region" description="Helical" evidence="16">
    <location>
        <begin position="655"/>
        <end position="672"/>
    </location>
</feature>
<keyword evidence="8" id="KW-0732">Signal</keyword>
<proteinExistence type="predicted"/>
<evidence type="ECO:0000313" key="18">
    <source>
        <dbReference type="EMBL" id="PKS05279.1"/>
    </source>
</evidence>
<keyword evidence="5" id="KW-0808">Transferase</keyword>
<feature type="transmembrane region" description="Helical" evidence="16">
    <location>
        <begin position="719"/>
        <end position="736"/>
    </location>
</feature>
<feature type="domain" description="RING-type" evidence="17">
    <location>
        <begin position="797"/>
        <end position="874"/>
    </location>
</feature>
<dbReference type="Pfam" id="PF13639">
    <property type="entry name" value="zf-RING_2"/>
    <property type="match status" value="1"/>
</dbReference>
<dbReference type="Gene3D" id="3.30.40.10">
    <property type="entry name" value="Zinc/RING finger domain, C3HC4 (zinc finger)"/>
    <property type="match status" value="1"/>
</dbReference>
<comment type="caution">
    <text evidence="18">The sequence shown here is derived from an EMBL/GenBank/DDBJ whole genome shotgun (WGS) entry which is preliminary data.</text>
</comment>
<organism evidence="18 19">
    <name type="scientific">Lomentospora prolificans</name>
    <dbReference type="NCBI Taxonomy" id="41688"/>
    <lineage>
        <taxon>Eukaryota</taxon>
        <taxon>Fungi</taxon>
        <taxon>Dikarya</taxon>
        <taxon>Ascomycota</taxon>
        <taxon>Pezizomycotina</taxon>
        <taxon>Sordariomycetes</taxon>
        <taxon>Hypocreomycetidae</taxon>
        <taxon>Microascales</taxon>
        <taxon>Microascaceae</taxon>
        <taxon>Lomentospora</taxon>
    </lineage>
</organism>
<evidence type="ECO:0000256" key="10">
    <source>
        <dbReference type="ARBA" id="ARBA00022786"/>
    </source>
</evidence>
<dbReference type="Proteomes" id="UP000233524">
    <property type="component" value="Unassembled WGS sequence"/>
</dbReference>
<evidence type="ECO:0000313" key="19">
    <source>
        <dbReference type="Proteomes" id="UP000233524"/>
    </source>
</evidence>
<dbReference type="VEuPathDB" id="FungiDB:jhhlp_008651"/>
<feature type="region of interest" description="Disordered" evidence="15">
    <location>
        <begin position="1"/>
        <end position="20"/>
    </location>
</feature>
<comment type="subcellular location">
    <subcellularLocation>
        <location evidence="2">Endomembrane system</location>
        <topology evidence="2">Multi-pass membrane protein</topology>
    </subcellularLocation>
</comment>
<protein>
    <recommendedName>
        <fullName evidence="4">RING-type E3 ubiquitin transferase</fullName>
        <ecNumber evidence="4">2.3.2.27</ecNumber>
    </recommendedName>
</protein>
<accession>A0A2N3MYM8</accession>
<keyword evidence="11" id="KW-0862">Zinc</keyword>
<comment type="catalytic activity">
    <reaction evidence="1">
        <text>S-ubiquitinyl-[E2 ubiquitin-conjugating enzyme]-L-cysteine + [acceptor protein]-L-lysine = [E2 ubiquitin-conjugating enzyme]-L-cysteine + N(6)-ubiquitinyl-[acceptor protein]-L-lysine.</text>
        <dbReference type="EC" id="2.3.2.27"/>
    </reaction>
</comment>
<dbReference type="PROSITE" id="PS50089">
    <property type="entry name" value="ZF_RING_2"/>
    <property type="match status" value="1"/>
</dbReference>
<keyword evidence="10" id="KW-0833">Ubl conjugation pathway</keyword>
<evidence type="ECO:0000256" key="5">
    <source>
        <dbReference type="ARBA" id="ARBA00022679"/>
    </source>
</evidence>
<feature type="transmembrane region" description="Helical" evidence="16">
    <location>
        <begin position="631"/>
        <end position="649"/>
    </location>
</feature>
<evidence type="ECO:0000256" key="8">
    <source>
        <dbReference type="ARBA" id="ARBA00022729"/>
    </source>
</evidence>
<keyword evidence="13 16" id="KW-0472">Membrane</keyword>
<dbReference type="FunCoup" id="A0A2N3MYM8">
    <property type="interactions" value="45"/>
</dbReference>
<dbReference type="InterPro" id="IPR021319">
    <property type="entry name" value="DUF2921"/>
</dbReference>
<dbReference type="SUPFAM" id="SSF57850">
    <property type="entry name" value="RING/U-box"/>
    <property type="match status" value="1"/>
</dbReference>
<dbReference type="GO" id="GO:0043161">
    <property type="term" value="P:proteasome-mediated ubiquitin-dependent protein catabolic process"/>
    <property type="evidence" value="ECO:0007669"/>
    <property type="project" value="TreeGrafter"/>
</dbReference>
<keyword evidence="12 16" id="KW-1133">Transmembrane helix</keyword>
<evidence type="ECO:0000256" key="15">
    <source>
        <dbReference type="SAM" id="MobiDB-lite"/>
    </source>
</evidence>
<dbReference type="InParanoid" id="A0A2N3MYM8"/>
<feature type="region of interest" description="Disordered" evidence="15">
    <location>
        <begin position="537"/>
        <end position="592"/>
    </location>
</feature>
<evidence type="ECO:0000256" key="13">
    <source>
        <dbReference type="ARBA" id="ARBA00023136"/>
    </source>
</evidence>
<dbReference type="InterPro" id="IPR050731">
    <property type="entry name" value="HRD1_E3_ubiq-ligases"/>
</dbReference>
<keyword evidence="19" id="KW-1185">Reference proteome</keyword>
<dbReference type="STRING" id="41688.A0A2N3MYM8"/>
<evidence type="ECO:0000256" key="16">
    <source>
        <dbReference type="SAM" id="Phobius"/>
    </source>
</evidence>
<dbReference type="InterPro" id="IPR001841">
    <property type="entry name" value="Znf_RING"/>
</dbReference>
<dbReference type="OrthoDB" id="9984778at2759"/>
<feature type="transmembrane region" description="Helical" evidence="16">
    <location>
        <begin position="500"/>
        <end position="519"/>
    </location>
</feature>
<evidence type="ECO:0000256" key="3">
    <source>
        <dbReference type="ARBA" id="ARBA00004906"/>
    </source>
</evidence>
<evidence type="ECO:0000256" key="11">
    <source>
        <dbReference type="ARBA" id="ARBA00022833"/>
    </source>
</evidence>
<evidence type="ECO:0000256" key="6">
    <source>
        <dbReference type="ARBA" id="ARBA00022692"/>
    </source>
</evidence>
<dbReference type="EMBL" id="NLAX01001623">
    <property type="protein sequence ID" value="PKS05279.1"/>
    <property type="molecule type" value="Genomic_DNA"/>
</dbReference>
<evidence type="ECO:0000256" key="4">
    <source>
        <dbReference type="ARBA" id="ARBA00012483"/>
    </source>
</evidence>
<comment type="pathway">
    <text evidence="3">Protein modification; protein ubiquitination.</text>
</comment>
<dbReference type="SMART" id="SM00184">
    <property type="entry name" value="RING"/>
    <property type="match status" value="1"/>
</dbReference>
<dbReference type="GO" id="GO:0012505">
    <property type="term" value="C:endomembrane system"/>
    <property type="evidence" value="ECO:0007669"/>
    <property type="project" value="UniProtKB-SubCell"/>
</dbReference>
<evidence type="ECO:0000256" key="14">
    <source>
        <dbReference type="PROSITE-ProRule" id="PRU00175"/>
    </source>
</evidence>